<gene>
    <name evidence="1" type="ORF">EPI11_15250</name>
</gene>
<proteinExistence type="predicted"/>
<evidence type="ECO:0000313" key="1">
    <source>
        <dbReference type="EMBL" id="RWW92267.1"/>
    </source>
</evidence>
<accession>A0A444GMW0</accession>
<name>A0A444GMW0_9FLAO</name>
<dbReference type="Proteomes" id="UP000287527">
    <property type="component" value="Unassembled WGS sequence"/>
</dbReference>
<comment type="caution">
    <text evidence="1">The sequence shown here is derived from an EMBL/GenBank/DDBJ whole genome shotgun (WGS) entry which is preliminary data.</text>
</comment>
<dbReference type="EMBL" id="SBII01000012">
    <property type="protein sequence ID" value="RWW92267.1"/>
    <property type="molecule type" value="Genomic_DNA"/>
</dbReference>
<sequence>MIFYSNGCIIDTDLGDLVTIDRNSGILNNSTNGSDGAISLLNNTQQEFTIGIKQMINGISNIQYAFSIHSNGDLKKITPATKIALIFSTDNIQTATVIMKSMSSGALIDLTETTSRTVNFNLVNGWSANENVTWLSTFGASTDMSSLLIKS</sequence>
<dbReference type="AlphaFoldDB" id="A0A444GMW0"/>
<evidence type="ECO:0000313" key="2">
    <source>
        <dbReference type="Proteomes" id="UP000287527"/>
    </source>
</evidence>
<protein>
    <submittedName>
        <fullName evidence="1">Uncharacterized protein</fullName>
    </submittedName>
</protein>
<organism evidence="1 2">
    <name type="scientific">Flavobacterium cerinum</name>
    <dbReference type="NCBI Taxonomy" id="2502784"/>
    <lineage>
        <taxon>Bacteria</taxon>
        <taxon>Pseudomonadati</taxon>
        <taxon>Bacteroidota</taxon>
        <taxon>Flavobacteriia</taxon>
        <taxon>Flavobacteriales</taxon>
        <taxon>Flavobacteriaceae</taxon>
        <taxon>Flavobacterium</taxon>
    </lineage>
</organism>
<reference evidence="1 2" key="1">
    <citation type="submission" date="2019-01" db="EMBL/GenBank/DDBJ databases">
        <title>Flavobacterium sp. nov.,isolated from freshwater.</title>
        <authorList>
            <person name="Zhang R."/>
            <person name="Du Z.-J."/>
        </authorList>
    </citation>
    <scope>NUCLEOTIDE SEQUENCE [LARGE SCALE GENOMIC DNA]</scope>
    <source>
        <strain evidence="1 2">1E403</strain>
    </source>
</reference>
<dbReference type="RefSeq" id="WP_128390848.1">
    <property type="nucleotide sequence ID" value="NZ_SBII01000012.1"/>
</dbReference>
<dbReference type="OrthoDB" id="1336646at2"/>
<keyword evidence="2" id="KW-1185">Reference proteome</keyword>